<dbReference type="Pfam" id="PF12937">
    <property type="entry name" value="F-box-like"/>
    <property type="match status" value="1"/>
</dbReference>
<dbReference type="Gene3D" id="2.20.110.10">
    <property type="entry name" value="Histone H3 K4-specific methyltransferase SET7/9 N-terminal domain"/>
    <property type="match status" value="2"/>
</dbReference>
<protein>
    <submittedName>
        <fullName evidence="3">F-box domain containing protein</fullName>
    </submittedName>
</protein>
<dbReference type="GeneID" id="36844416"/>
<dbReference type="InterPro" id="IPR003409">
    <property type="entry name" value="MORN"/>
</dbReference>
<reference evidence="3" key="1">
    <citation type="journal article" date="2018" name="Nat. Commun.">
        <title>Diversity and evolution of the emerging Pandoraviridae family.</title>
        <authorList>
            <person name="Legendre M."/>
            <person name="Fabre E."/>
            <person name="Poirot O."/>
            <person name="Jeudy S."/>
            <person name="Lartigue A."/>
            <person name="Alempic J.M."/>
            <person name="Beucher L."/>
            <person name="Philippe N."/>
            <person name="Bertaux L."/>
            <person name="Christo-Foroux E."/>
            <person name="Labadie K."/>
            <person name="Coute Y."/>
            <person name="Abergel C."/>
            <person name="Claverie J.M."/>
        </authorList>
    </citation>
    <scope>NUCLEOTIDE SEQUENCE [LARGE SCALE GENOMIC DNA]</scope>
    <source>
        <strain evidence="3">Quercus</strain>
    </source>
</reference>
<dbReference type="SUPFAM" id="SSF81383">
    <property type="entry name" value="F-box domain"/>
    <property type="match status" value="1"/>
</dbReference>
<proteinExistence type="predicted"/>
<dbReference type="Proteomes" id="UP000248852">
    <property type="component" value="Segment"/>
</dbReference>
<dbReference type="RefSeq" id="YP_009483544.1">
    <property type="nucleotide sequence ID" value="NC_037667.1"/>
</dbReference>
<organism evidence="3">
    <name type="scientific">Pandoravirus quercus</name>
    <dbReference type="NCBI Taxonomy" id="2107709"/>
    <lineage>
        <taxon>Viruses</taxon>
        <taxon>Pandoravirus</taxon>
    </lineage>
</organism>
<dbReference type="Pfam" id="PF02493">
    <property type="entry name" value="MORN"/>
    <property type="match status" value="6"/>
</dbReference>
<gene>
    <name evidence="3" type="ORF">pqer_cds_853</name>
</gene>
<accession>A0A2U7UA67</accession>
<dbReference type="Gene3D" id="1.20.1280.50">
    <property type="match status" value="1"/>
</dbReference>
<dbReference type="SMART" id="SM00698">
    <property type="entry name" value="MORN"/>
    <property type="match status" value="6"/>
</dbReference>
<dbReference type="KEGG" id="vg:36844416"/>
<feature type="domain" description="F-box" evidence="2">
    <location>
        <begin position="19"/>
        <end position="64"/>
    </location>
</feature>
<dbReference type="PANTHER" id="PTHR23084">
    <property type="entry name" value="PHOSPHATIDYLINOSITOL-4-PHOSPHATE 5-KINASE RELATED"/>
    <property type="match status" value="1"/>
</dbReference>
<keyword evidence="1" id="KW-0677">Repeat</keyword>
<dbReference type="SUPFAM" id="SSF82185">
    <property type="entry name" value="Histone H3 K4-specific methyltransferase SET7/9 N-terminal domain"/>
    <property type="match status" value="2"/>
</dbReference>
<dbReference type="InterPro" id="IPR001810">
    <property type="entry name" value="F-box_dom"/>
</dbReference>
<dbReference type="EMBL" id="MG011689">
    <property type="protein sequence ID" value="AVK75275.1"/>
    <property type="molecule type" value="Genomic_DNA"/>
</dbReference>
<dbReference type="PANTHER" id="PTHR23084:SF263">
    <property type="entry name" value="MORN REPEAT-CONTAINING PROTEIN 1"/>
    <property type="match status" value="1"/>
</dbReference>
<dbReference type="InterPro" id="IPR036047">
    <property type="entry name" value="F-box-like_dom_sf"/>
</dbReference>
<evidence type="ECO:0000256" key="1">
    <source>
        <dbReference type="ARBA" id="ARBA00022737"/>
    </source>
</evidence>
<evidence type="ECO:0000259" key="2">
    <source>
        <dbReference type="Pfam" id="PF12937"/>
    </source>
</evidence>
<name>A0A2U7UA67_9VIRU</name>
<evidence type="ECO:0000313" key="3">
    <source>
        <dbReference type="EMBL" id="AVK75275.1"/>
    </source>
</evidence>
<sequence length="367" mass="39565">METHIQIGHAADAQPNFFDILPDELVLAVFAALGDDPRSVLDLGATCTRHHALSIDDRLWRDMSQLRFGHPLHTRAHLYGKDGRWVYRAQACAGDIHTPVGAVDISSGMYCGDLVDGLPHGYGASMQRPALGRLEGQSMPRRSAADVRASNCCEGEWHKGQAHGYVIYNSADGSIYRGMWENGRRHGHGTTINAYGSHHIGIWHAGECPFGTITTPDGNIWHTGEWKKGRPHGHGTARLESGATYKGGYADAVRNGYGVYTCTDGTTIQGIWEADTLTGYAICTDHVAGARYEGMWANNMSMGFGVQSYGDGSRLAALWDGVKHSCGNVATHRASDVTGERCANDPCAACVALMVGTSNLPLGRNTP</sequence>